<gene>
    <name evidence="3" type="ORF">GCM10011332_24420</name>
</gene>
<keyword evidence="4" id="KW-1185">Reference proteome</keyword>
<dbReference type="EMBL" id="BMHV01000018">
    <property type="protein sequence ID" value="GGF69377.1"/>
    <property type="molecule type" value="Genomic_DNA"/>
</dbReference>
<protein>
    <recommendedName>
        <fullName evidence="2">Solute-binding protein family 3/N-terminal domain-containing protein</fullName>
    </recommendedName>
</protein>
<evidence type="ECO:0000259" key="2">
    <source>
        <dbReference type="Pfam" id="PF00497"/>
    </source>
</evidence>
<feature type="chain" id="PRO_5037294993" description="Solute-binding protein family 3/N-terminal domain-containing protein" evidence="1">
    <location>
        <begin position="22"/>
        <end position="237"/>
    </location>
</feature>
<dbReference type="InterPro" id="IPR001638">
    <property type="entry name" value="Solute-binding_3/MltF_N"/>
</dbReference>
<sequence length="237" mass="27256">MKRLAKAIFCAVFFFSTNSFAQPDFSKVKVITSFYEPYSFAEEGAAQGIAVNQVRKILAQLHFFPNISVYPWARAYNIALNSPNTLIFSMARTPEREEKFHWIGPVVGFDVHIFKHKDRKDIQVHNLAELRNYQIGALRKDVKGQYLKKQKIAITELTSEENGIKLLLNNRLDLMPADITATQYRLEKMGLSPDVLESVYYLNEISRPLYMAFSLNTSMEIVNAFRDAYQRAFPNGL</sequence>
<dbReference type="Pfam" id="PF00497">
    <property type="entry name" value="SBP_bac_3"/>
    <property type="match status" value="1"/>
</dbReference>
<organism evidence="3 4">
    <name type="scientific">Terasakiella brassicae</name>
    <dbReference type="NCBI Taxonomy" id="1634917"/>
    <lineage>
        <taxon>Bacteria</taxon>
        <taxon>Pseudomonadati</taxon>
        <taxon>Pseudomonadota</taxon>
        <taxon>Alphaproteobacteria</taxon>
        <taxon>Rhodospirillales</taxon>
        <taxon>Terasakiellaceae</taxon>
        <taxon>Terasakiella</taxon>
    </lineage>
</organism>
<dbReference type="PANTHER" id="PTHR38834:SF3">
    <property type="entry name" value="SOLUTE-BINDING PROTEIN FAMILY 3_N-TERMINAL DOMAIN-CONTAINING PROTEIN"/>
    <property type="match status" value="1"/>
</dbReference>
<evidence type="ECO:0000313" key="4">
    <source>
        <dbReference type="Proteomes" id="UP000632498"/>
    </source>
</evidence>
<evidence type="ECO:0000313" key="3">
    <source>
        <dbReference type="EMBL" id="GGF69377.1"/>
    </source>
</evidence>
<dbReference type="Gene3D" id="3.40.190.10">
    <property type="entry name" value="Periplasmic binding protein-like II"/>
    <property type="match status" value="2"/>
</dbReference>
<dbReference type="PANTHER" id="PTHR38834">
    <property type="entry name" value="PERIPLASMIC SUBSTRATE BINDING PROTEIN FAMILY 3"/>
    <property type="match status" value="1"/>
</dbReference>
<keyword evidence="1" id="KW-0732">Signal</keyword>
<feature type="domain" description="Solute-binding protein family 3/N-terminal" evidence="2">
    <location>
        <begin position="33"/>
        <end position="138"/>
    </location>
</feature>
<proteinExistence type="predicted"/>
<dbReference type="AlphaFoldDB" id="A0A917C530"/>
<evidence type="ECO:0000256" key="1">
    <source>
        <dbReference type="SAM" id="SignalP"/>
    </source>
</evidence>
<reference evidence="3" key="1">
    <citation type="journal article" date="2014" name="Int. J. Syst. Evol. Microbiol.">
        <title>Complete genome sequence of Corynebacterium casei LMG S-19264T (=DSM 44701T), isolated from a smear-ripened cheese.</title>
        <authorList>
            <consortium name="US DOE Joint Genome Institute (JGI-PGF)"/>
            <person name="Walter F."/>
            <person name="Albersmeier A."/>
            <person name="Kalinowski J."/>
            <person name="Ruckert C."/>
        </authorList>
    </citation>
    <scope>NUCLEOTIDE SEQUENCE</scope>
    <source>
        <strain evidence="3">CGMCC 1.15254</strain>
    </source>
</reference>
<feature type="signal peptide" evidence="1">
    <location>
        <begin position="1"/>
        <end position="21"/>
    </location>
</feature>
<dbReference type="SUPFAM" id="SSF53850">
    <property type="entry name" value="Periplasmic binding protein-like II"/>
    <property type="match status" value="1"/>
</dbReference>
<accession>A0A917C530</accession>
<reference evidence="3" key="2">
    <citation type="submission" date="2020-09" db="EMBL/GenBank/DDBJ databases">
        <authorList>
            <person name="Sun Q."/>
            <person name="Zhou Y."/>
        </authorList>
    </citation>
    <scope>NUCLEOTIDE SEQUENCE</scope>
    <source>
        <strain evidence="3">CGMCC 1.15254</strain>
    </source>
</reference>
<name>A0A917C530_9PROT</name>
<dbReference type="Proteomes" id="UP000632498">
    <property type="component" value="Unassembled WGS sequence"/>
</dbReference>
<dbReference type="RefSeq" id="WP_188665570.1">
    <property type="nucleotide sequence ID" value="NZ_BMHV01000018.1"/>
</dbReference>
<comment type="caution">
    <text evidence="3">The sequence shown here is derived from an EMBL/GenBank/DDBJ whole genome shotgun (WGS) entry which is preliminary data.</text>
</comment>